<dbReference type="GO" id="GO:0007165">
    <property type="term" value="P:signal transduction"/>
    <property type="evidence" value="ECO:0007669"/>
    <property type="project" value="TreeGrafter"/>
</dbReference>
<name>A0A086TIN5_9FUNG</name>
<evidence type="ECO:0000256" key="3">
    <source>
        <dbReference type="SAM" id="SignalP"/>
    </source>
</evidence>
<dbReference type="AlphaFoldDB" id="A0A086TIN5"/>
<dbReference type="SUPFAM" id="SSF51445">
    <property type="entry name" value="(Trans)glycosidases"/>
    <property type="match status" value="1"/>
</dbReference>
<dbReference type="GO" id="GO:0003796">
    <property type="term" value="F:lysozyme activity"/>
    <property type="evidence" value="ECO:0007669"/>
    <property type="project" value="InterPro"/>
</dbReference>
<reference evidence="4 5" key="1">
    <citation type="submission" date="2011-02" db="EMBL/GenBank/DDBJ databases">
        <title>The Genome Sequence of Mortierella verticillata NRRL 6337.</title>
        <authorList>
            <consortium name="The Broad Institute Genome Sequencing Platform"/>
            <person name="Russ C."/>
            <person name="Cuomo C."/>
            <person name="Burger G."/>
            <person name="Gray M.W."/>
            <person name="Holland P.W.H."/>
            <person name="King N."/>
            <person name="Lang F.B.F."/>
            <person name="Roger A.J."/>
            <person name="Ruiz-Trillo I."/>
            <person name="Young S.K."/>
            <person name="Zeng Q."/>
            <person name="Gargeya S."/>
            <person name="Alvarado L."/>
            <person name="Berlin A."/>
            <person name="Chapman S.B."/>
            <person name="Chen Z."/>
            <person name="Freedman E."/>
            <person name="Gellesch M."/>
            <person name="Goldberg J."/>
            <person name="Griggs A."/>
            <person name="Gujja S."/>
            <person name="Heilman E."/>
            <person name="Heiman D."/>
            <person name="Howarth C."/>
            <person name="Mehta T."/>
            <person name="Neiman D."/>
            <person name="Pearson M."/>
            <person name="Roberts A."/>
            <person name="Saif S."/>
            <person name="Shea T."/>
            <person name="Shenoy N."/>
            <person name="Sisk P."/>
            <person name="Stolte C."/>
            <person name="Sykes S."/>
            <person name="White J."/>
            <person name="Yandava C."/>
            <person name="Haas B."/>
            <person name="Nusbaum C."/>
            <person name="Birren B."/>
        </authorList>
    </citation>
    <scope>NUCLEOTIDE SEQUENCE [LARGE SCALE GENOMIC DNA]</scope>
    <source>
        <strain evidence="4 5">NRRL 6337</strain>
    </source>
</reference>
<dbReference type="Pfam" id="PF01183">
    <property type="entry name" value="Glyco_hydro_25"/>
    <property type="match status" value="1"/>
</dbReference>
<dbReference type="InterPro" id="IPR051595">
    <property type="entry name" value="GH25_Enzymes"/>
</dbReference>
<feature type="chain" id="PRO_5001815650" description="Lysozyme" evidence="3">
    <location>
        <begin position="18"/>
        <end position="225"/>
    </location>
</feature>
<evidence type="ECO:0000256" key="1">
    <source>
        <dbReference type="ARBA" id="ARBA00010646"/>
    </source>
</evidence>
<keyword evidence="5" id="KW-1185">Reference proteome</keyword>
<feature type="signal peptide" evidence="3">
    <location>
        <begin position="1"/>
        <end position="17"/>
    </location>
</feature>
<keyword evidence="2 3" id="KW-0732">Signal</keyword>
<dbReference type="PANTHER" id="PTHR23208:SF36">
    <property type="entry name" value="LYSOZYME-RELATED"/>
    <property type="match status" value="1"/>
</dbReference>
<evidence type="ECO:0000313" key="4">
    <source>
        <dbReference type="EMBL" id="KFH61812.1"/>
    </source>
</evidence>
<evidence type="ECO:0000256" key="2">
    <source>
        <dbReference type="ARBA" id="ARBA00022729"/>
    </source>
</evidence>
<dbReference type="Gene3D" id="3.20.20.80">
    <property type="entry name" value="Glycosidases"/>
    <property type="match status" value="1"/>
</dbReference>
<protein>
    <recommendedName>
        <fullName evidence="6">Lysozyme</fullName>
    </recommendedName>
</protein>
<dbReference type="InterPro" id="IPR002053">
    <property type="entry name" value="Glyco_hydro_25"/>
</dbReference>
<organism evidence="4 5">
    <name type="scientific">Podila verticillata NRRL 6337</name>
    <dbReference type="NCBI Taxonomy" id="1069443"/>
    <lineage>
        <taxon>Eukaryota</taxon>
        <taxon>Fungi</taxon>
        <taxon>Fungi incertae sedis</taxon>
        <taxon>Mucoromycota</taxon>
        <taxon>Mortierellomycotina</taxon>
        <taxon>Mortierellomycetes</taxon>
        <taxon>Mortierellales</taxon>
        <taxon>Mortierellaceae</taxon>
        <taxon>Podila</taxon>
    </lineage>
</organism>
<dbReference type="EMBL" id="KN042438">
    <property type="protein sequence ID" value="KFH61812.1"/>
    <property type="molecule type" value="Genomic_DNA"/>
</dbReference>
<proteinExistence type="inferred from homology"/>
<dbReference type="GO" id="GO:0009253">
    <property type="term" value="P:peptidoglycan catabolic process"/>
    <property type="evidence" value="ECO:0007669"/>
    <property type="project" value="InterPro"/>
</dbReference>
<sequence>MIFPLVWVFLLNNVASALLHGVDSSGSVSQVNYETAKQEGFEKVVIRGYSEACESGGLVDPNFVSSYINARAAGLTNIDIYWFPCSGASNRCKSYATQLQELGATMTANKMNITTLWVDIENDPTFCHNWNYGTSGNLAEARKMLGALKASGFKYGWHSSPGEWATVFGSRSVVLDNAAPLWFATYDNVQSLTLATPFGGWTTAVGKQYTDKSASRKFDLNVFAY</sequence>
<dbReference type="OrthoDB" id="2251794at2759"/>
<accession>A0A086TIN5</accession>
<gene>
    <name evidence="4" type="ORF">MVEG_12321</name>
</gene>
<dbReference type="GO" id="GO:0016998">
    <property type="term" value="P:cell wall macromolecule catabolic process"/>
    <property type="evidence" value="ECO:0007669"/>
    <property type="project" value="InterPro"/>
</dbReference>
<evidence type="ECO:0000313" key="5">
    <source>
        <dbReference type="Proteomes" id="UP000243308"/>
    </source>
</evidence>
<dbReference type="PANTHER" id="PTHR23208">
    <property type="entry name" value="LYSOZYME PROTEIN"/>
    <property type="match status" value="1"/>
</dbReference>
<comment type="similarity">
    <text evidence="1">Belongs to the glycosyl hydrolase 25 family.</text>
</comment>
<dbReference type="Proteomes" id="UP000243308">
    <property type="component" value="Unassembled WGS sequence"/>
</dbReference>
<evidence type="ECO:0008006" key="6">
    <source>
        <dbReference type="Google" id="ProtNLM"/>
    </source>
</evidence>
<dbReference type="PROSITE" id="PS51904">
    <property type="entry name" value="GLYCOSYL_HYDROL_F25_2"/>
    <property type="match status" value="1"/>
</dbReference>
<dbReference type="InterPro" id="IPR017853">
    <property type="entry name" value="GH"/>
</dbReference>